<evidence type="ECO:0000313" key="10">
    <source>
        <dbReference type="EMBL" id="KAF2212209.1"/>
    </source>
</evidence>
<dbReference type="AlphaFoldDB" id="A0A6A6FFE8"/>
<feature type="domain" description="GTP cyclohydrolase II" evidence="9">
    <location>
        <begin position="67"/>
        <end position="270"/>
    </location>
</feature>
<evidence type="ECO:0000256" key="6">
    <source>
        <dbReference type="ARBA" id="ARBA00022801"/>
    </source>
</evidence>
<comment type="similarity">
    <text evidence="2">Belongs to the GTP cyclohydrolase II family.</text>
</comment>
<keyword evidence="4" id="KW-0686">Riboflavin biosynthesis</keyword>
<evidence type="ECO:0000256" key="4">
    <source>
        <dbReference type="ARBA" id="ARBA00022619"/>
    </source>
</evidence>
<dbReference type="SUPFAM" id="SSF142695">
    <property type="entry name" value="RibA-like"/>
    <property type="match status" value="1"/>
</dbReference>
<dbReference type="PANTHER" id="PTHR21327:SF29">
    <property type="entry name" value="GTP CYCLOHYDROLASE-2"/>
    <property type="match status" value="1"/>
</dbReference>
<gene>
    <name evidence="10" type="ORF">CERZMDRAFT_121170</name>
</gene>
<evidence type="ECO:0000259" key="9">
    <source>
        <dbReference type="Pfam" id="PF00925"/>
    </source>
</evidence>
<dbReference type="InterPro" id="IPR036144">
    <property type="entry name" value="RibA-like_sf"/>
</dbReference>
<name>A0A6A6FFE8_9PEZI</name>
<sequence length="311" mass="33986">MSFRHTALVPFRRFAASQHLRWHSTHVAPAAIAARDNQSILQQIAKHVQSTKDTPVLANELPTVDCVVRARLPTNLGTPVYLHLYKNSEDDKEHMAMVFGKSITSRSLTARRADDTSVTRVLRGVPDDLQETEEESSNVIGDATNDASPPLVRVHSECFTGENAFSARCDCGDQLATAAKAISSQERPNGVIVYLRQEGRGIGLANKLKAYNLQDRGADTLEANVMLGFGADQRSYGVATAILCDLGLNGERGVRLLTNNPDKVSGIRGPKGEVRVRELVPMHPSSCKSGDSELRTYLQTKVEKMGHTITL</sequence>
<keyword evidence="7" id="KW-0342">GTP-binding</keyword>
<comment type="pathway">
    <text evidence="1">Cofactor biosynthesis; riboflavin biosynthesis.</text>
</comment>
<evidence type="ECO:0000256" key="7">
    <source>
        <dbReference type="ARBA" id="ARBA00023134"/>
    </source>
</evidence>
<dbReference type="InterPro" id="IPR000926">
    <property type="entry name" value="RibA"/>
</dbReference>
<dbReference type="PANTHER" id="PTHR21327">
    <property type="entry name" value="GTP CYCLOHYDROLASE II-RELATED"/>
    <property type="match status" value="1"/>
</dbReference>
<keyword evidence="6" id="KW-0378">Hydrolase</keyword>
<dbReference type="Proteomes" id="UP000799539">
    <property type="component" value="Unassembled WGS sequence"/>
</dbReference>
<evidence type="ECO:0000313" key="11">
    <source>
        <dbReference type="Proteomes" id="UP000799539"/>
    </source>
</evidence>
<keyword evidence="11" id="KW-1185">Reference proteome</keyword>
<dbReference type="NCBIfam" id="NF001591">
    <property type="entry name" value="PRK00393.1"/>
    <property type="match status" value="1"/>
</dbReference>
<dbReference type="Gene3D" id="3.40.50.10990">
    <property type="entry name" value="GTP cyclohydrolase II"/>
    <property type="match status" value="1"/>
</dbReference>
<evidence type="ECO:0000256" key="1">
    <source>
        <dbReference type="ARBA" id="ARBA00005104"/>
    </source>
</evidence>
<organism evidence="10 11">
    <name type="scientific">Cercospora zeae-maydis SCOH1-5</name>
    <dbReference type="NCBI Taxonomy" id="717836"/>
    <lineage>
        <taxon>Eukaryota</taxon>
        <taxon>Fungi</taxon>
        <taxon>Dikarya</taxon>
        <taxon>Ascomycota</taxon>
        <taxon>Pezizomycotina</taxon>
        <taxon>Dothideomycetes</taxon>
        <taxon>Dothideomycetidae</taxon>
        <taxon>Mycosphaerellales</taxon>
        <taxon>Mycosphaerellaceae</taxon>
        <taxon>Cercospora</taxon>
    </lineage>
</organism>
<reference evidence="10" key="1">
    <citation type="journal article" date="2020" name="Stud. Mycol.">
        <title>101 Dothideomycetes genomes: a test case for predicting lifestyles and emergence of pathogens.</title>
        <authorList>
            <person name="Haridas S."/>
            <person name="Albert R."/>
            <person name="Binder M."/>
            <person name="Bloem J."/>
            <person name="Labutti K."/>
            <person name="Salamov A."/>
            <person name="Andreopoulos B."/>
            <person name="Baker S."/>
            <person name="Barry K."/>
            <person name="Bills G."/>
            <person name="Bluhm B."/>
            <person name="Cannon C."/>
            <person name="Castanera R."/>
            <person name="Culley D."/>
            <person name="Daum C."/>
            <person name="Ezra D."/>
            <person name="Gonzalez J."/>
            <person name="Henrissat B."/>
            <person name="Kuo A."/>
            <person name="Liang C."/>
            <person name="Lipzen A."/>
            <person name="Lutzoni F."/>
            <person name="Magnuson J."/>
            <person name="Mondo S."/>
            <person name="Nolan M."/>
            <person name="Ohm R."/>
            <person name="Pangilinan J."/>
            <person name="Park H.-J."/>
            <person name="Ramirez L."/>
            <person name="Alfaro M."/>
            <person name="Sun H."/>
            <person name="Tritt A."/>
            <person name="Yoshinaga Y."/>
            <person name="Zwiers L.-H."/>
            <person name="Turgeon B."/>
            <person name="Goodwin S."/>
            <person name="Spatafora J."/>
            <person name="Crous P."/>
            <person name="Grigoriev I."/>
        </authorList>
    </citation>
    <scope>NUCLEOTIDE SEQUENCE</scope>
    <source>
        <strain evidence="10">SCOH1-5</strain>
    </source>
</reference>
<evidence type="ECO:0000256" key="8">
    <source>
        <dbReference type="ARBA" id="ARBA00049295"/>
    </source>
</evidence>
<keyword evidence="5" id="KW-0547">Nucleotide-binding</keyword>
<comment type="catalytic activity">
    <reaction evidence="8">
        <text>GTP + 4 H2O = 2,5-diamino-6-hydroxy-4-(5-phosphoribosylamino)-pyrimidine + formate + 2 phosphate + 3 H(+)</text>
        <dbReference type="Rhea" id="RHEA:23704"/>
        <dbReference type="ChEBI" id="CHEBI:15377"/>
        <dbReference type="ChEBI" id="CHEBI:15378"/>
        <dbReference type="ChEBI" id="CHEBI:15740"/>
        <dbReference type="ChEBI" id="CHEBI:37565"/>
        <dbReference type="ChEBI" id="CHEBI:43474"/>
        <dbReference type="ChEBI" id="CHEBI:58614"/>
        <dbReference type="EC" id="3.5.4.25"/>
    </reaction>
</comment>
<protein>
    <recommendedName>
        <fullName evidence="3">GTP cyclohydrolase II</fullName>
        <ecNumber evidence="3">3.5.4.25</ecNumber>
    </recommendedName>
</protein>
<evidence type="ECO:0000256" key="2">
    <source>
        <dbReference type="ARBA" id="ARBA00008131"/>
    </source>
</evidence>
<dbReference type="Pfam" id="PF00925">
    <property type="entry name" value="GTP_cyclohydro2"/>
    <property type="match status" value="1"/>
</dbReference>
<accession>A0A6A6FFE8</accession>
<dbReference type="CDD" id="cd00641">
    <property type="entry name" value="GTP_cyclohydro2"/>
    <property type="match status" value="1"/>
</dbReference>
<dbReference type="GO" id="GO:0003935">
    <property type="term" value="F:GTP cyclohydrolase II activity"/>
    <property type="evidence" value="ECO:0007669"/>
    <property type="project" value="UniProtKB-EC"/>
</dbReference>
<evidence type="ECO:0000256" key="5">
    <source>
        <dbReference type="ARBA" id="ARBA00022741"/>
    </source>
</evidence>
<dbReference type="InterPro" id="IPR032677">
    <property type="entry name" value="GTP_cyclohydro_II"/>
</dbReference>
<evidence type="ECO:0000256" key="3">
    <source>
        <dbReference type="ARBA" id="ARBA00012762"/>
    </source>
</evidence>
<dbReference type="GO" id="GO:0009231">
    <property type="term" value="P:riboflavin biosynthetic process"/>
    <property type="evidence" value="ECO:0007669"/>
    <property type="project" value="UniProtKB-KW"/>
</dbReference>
<proteinExistence type="inferred from homology"/>
<dbReference type="EMBL" id="ML992673">
    <property type="protein sequence ID" value="KAF2212209.1"/>
    <property type="molecule type" value="Genomic_DNA"/>
</dbReference>
<dbReference type="GO" id="GO:0005525">
    <property type="term" value="F:GTP binding"/>
    <property type="evidence" value="ECO:0007669"/>
    <property type="project" value="UniProtKB-KW"/>
</dbReference>
<dbReference type="OrthoDB" id="5569761at2759"/>
<dbReference type="EC" id="3.5.4.25" evidence="3"/>